<evidence type="ECO:0000313" key="3">
    <source>
        <dbReference type="EMBL" id="SNY55582.1"/>
    </source>
</evidence>
<dbReference type="Pfam" id="PF20182">
    <property type="entry name" value="DUF6545"/>
    <property type="match status" value="1"/>
</dbReference>
<keyword evidence="1" id="KW-0472">Membrane</keyword>
<keyword evidence="1" id="KW-1133">Transmembrane helix</keyword>
<dbReference type="InterPro" id="IPR050039">
    <property type="entry name" value="MAB_1171c-like"/>
</dbReference>
<name>A0A285J5U1_9ACTN</name>
<protein>
    <recommendedName>
        <fullName evidence="2">DUF6545 domain-containing protein</fullName>
    </recommendedName>
</protein>
<dbReference type="InterPro" id="IPR046675">
    <property type="entry name" value="DUF6545"/>
</dbReference>
<proteinExistence type="predicted"/>
<evidence type="ECO:0000313" key="4">
    <source>
        <dbReference type="Proteomes" id="UP000219612"/>
    </source>
</evidence>
<feature type="domain" description="DUF6545" evidence="2">
    <location>
        <begin position="214"/>
        <end position="334"/>
    </location>
</feature>
<feature type="transmembrane region" description="Helical" evidence="1">
    <location>
        <begin position="116"/>
        <end position="139"/>
    </location>
</feature>
<gene>
    <name evidence="3" type="ORF">SAMN05421748_116177</name>
</gene>
<keyword evidence="4" id="KW-1185">Reference proteome</keyword>
<accession>A0A285J5U1</accession>
<feature type="transmembrane region" description="Helical" evidence="1">
    <location>
        <begin position="57"/>
        <end position="75"/>
    </location>
</feature>
<dbReference type="EMBL" id="OBDY01000016">
    <property type="protein sequence ID" value="SNY55582.1"/>
    <property type="molecule type" value="Genomic_DNA"/>
</dbReference>
<feature type="transmembrane region" description="Helical" evidence="1">
    <location>
        <begin position="30"/>
        <end position="51"/>
    </location>
</feature>
<sequence>MILSAILLTLLWGMAIVRFPTVFRDKRQRALWGSLAAVTLGKTFAFPPILAETHMPAAPHLFGVLAAFFLLRFVALVTGRGDNRRQTLLVVLVLAALIILIAGETPPEPRVPTRNFAYWVVLEAYLAFVLINASALFWSTSRQVHQGLPRFALRLMAVGTALITVFAFFRISALIFEGLRDVEPVAEQFQTVAVLLTVTGGMLAASPRARSALTAYRNLLLLRPLWKAMRDAFPEIILFTPRRAIVELAGVDDIHLRLYRRVIEIRDGMLALRPYLETTGDKSTKSEADSIVRALERRKAGEPATGSSAEWAPVGSTLADEVAWLSAVSREYRRAGARTPTPSGSAR</sequence>
<reference evidence="3 4" key="1">
    <citation type="submission" date="2017-09" db="EMBL/GenBank/DDBJ databases">
        <authorList>
            <person name="Ehlers B."/>
            <person name="Leendertz F.H."/>
        </authorList>
    </citation>
    <scope>NUCLEOTIDE SEQUENCE [LARGE SCALE GENOMIC DNA]</scope>
    <source>
        <strain evidence="3 4">CGMCC 4.6857</strain>
    </source>
</reference>
<keyword evidence="1" id="KW-0812">Transmembrane</keyword>
<feature type="transmembrane region" description="Helical" evidence="1">
    <location>
        <begin position="87"/>
        <end position="104"/>
    </location>
</feature>
<feature type="transmembrane region" description="Helical" evidence="1">
    <location>
        <begin position="6"/>
        <end position="23"/>
    </location>
</feature>
<organism evidence="3 4">
    <name type="scientific">Paractinoplanes atraurantiacus</name>
    <dbReference type="NCBI Taxonomy" id="1036182"/>
    <lineage>
        <taxon>Bacteria</taxon>
        <taxon>Bacillati</taxon>
        <taxon>Actinomycetota</taxon>
        <taxon>Actinomycetes</taxon>
        <taxon>Micromonosporales</taxon>
        <taxon>Micromonosporaceae</taxon>
        <taxon>Paractinoplanes</taxon>
    </lineage>
</organism>
<dbReference type="RefSeq" id="WP_097324256.1">
    <property type="nucleotide sequence ID" value="NZ_OBDY01000016.1"/>
</dbReference>
<evidence type="ECO:0000256" key="1">
    <source>
        <dbReference type="SAM" id="Phobius"/>
    </source>
</evidence>
<feature type="transmembrane region" description="Helical" evidence="1">
    <location>
        <begin position="151"/>
        <end position="176"/>
    </location>
</feature>
<evidence type="ECO:0000259" key="2">
    <source>
        <dbReference type="Pfam" id="PF20182"/>
    </source>
</evidence>
<dbReference type="AlphaFoldDB" id="A0A285J5U1"/>
<feature type="transmembrane region" description="Helical" evidence="1">
    <location>
        <begin position="188"/>
        <end position="205"/>
    </location>
</feature>
<dbReference type="Proteomes" id="UP000219612">
    <property type="component" value="Unassembled WGS sequence"/>
</dbReference>
<dbReference type="OrthoDB" id="3685619at2"/>
<dbReference type="NCBIfam" id="NF042915">
    <property type="entry name" value="MAB_1171c_fam"/>
    <property type="match status" value="1"/>
</dbReference>